<organism evidence="2">
    <name type="scientific">invertebrate metagenome</name>
    <dbReference type="NCBI Taxonomy" id="1711999"/>
    <lineage>
        <taxon>unclassified sequences</taxon>
        <taxon>metagenomes</taxon>
        <taxon>organismal metagenomes</taxon>
    </lineage>
</organism>
<proteinExistence type="predicted"/>
<evidence type="ECO:0000313" key="2">
    <source>
        <dbReference type="EMBL" id="PJE80252.1"/>
    </source>
</evidence>
<name>A0A2H9TAJ2_9ZZZZ</name>
<protein>
    <submittedName>
        <fullName evidence="2">Uncharacterized protein</fullName>
    </submittedName>
</protein>
<comment type="caution">
    <text evidence="2">The sequence shown here is derived from an EMBL/GenBank/DDBJ whole genome shotgun (WGS) entry which is preliminary data.</text>
</comment>
<feature type="region of interest" description="Disordered" evidence="1">
    <location>
        <begin position="209"/>
        <end position="236"/>
    </location>
</feature>
<gene>
    <name evidence="2" type="ORF">CI610_00779</name>
</gene>
<dbReference type="EMBL" id="NSIT01000025">
    <property type="protein sequence ID" value="PJE80252.1"/>
    <property type="molecule type" value="Genomic_DNA"/>
</dbReference>
<reference evidence="2" key="1">
    <citation type="journal article" date="2017" name="Appl. Environ. Microbiol.">
        <title>Molecular characterization of an Endozoicomonas-like organism causing infection in king scallop Pecten maximus L.</title>
        <authorList>
            <person name="Cano I."/>
            <person name="van Aerle R."/>
            <person name="Ross S."/>
            <person name="Verner-Jeffreys D.W."/>
            <person name="Paley R.K."/>
            <person name="Rimmer G."/>
            <person name="Ryder D."/>
            <person name="Hooper P."/>
            <person name="Stone D."/>
            <person name="Feist S.W."/>
        </authorList>
    </citation>
    <scope>NUCLEOTIDE SEQUENCE</scope>
</reference>
<evidence type="ECO:0000256" key="1">
    <source>
        <dbReference type="SAM" id="MobiDB-lite"/>
    </source>
</evidence>
<sequence>MRPKIFLSVLLVFPYFQSTANELWKDLEGTWKIQLFQNTIITHYPHYYHYQYLRTRIRETKIYLSPDTEHSIISQHLTYGIYYTFLPMDEGITFMSHGFWLLPQELYQSEEQPLHHLLIECRHLYPQTDPKIAHTFRYTCFLSRSIRNNNFLWQDYPSGTQNSSIKIEAFPLPDINSYRKSGADDSKDIKQLIYIMSLNRNICLNHTEKVPHQKQSASGIQEHADRNNEHLTATTY</sequence>
<dbReference type="AlphaFoldDB" id="A0A2H9TAJ2"/>
<accession>A0A2H9TAJ2</accession>